<protein>
    <submittedName>
        <fullName evidence="1">Uncharacterized protein</fullName>
    </submittedName>
</protein>
<dbReference type="Proteomes" id="UP000628710">
    <property type="component" value="Unassembled WGS sequence"/>
</dbReference>
<evidence type="ECO:0000313" key="1">
    <source>
        <dbReference type="EMBL" id="MBJ7540052.1"/>
    </source>
</evidence>
<sequence>MKIILDNREKIAPFYDGVSMGGGYIEFACDKCCGFIREETLKFIMRSDALNIQKKKELYIFFNVASEPIKKHEPEVGLILCPKCHEEYALYISYGEVQSGRYQASLVAIADMKL</sequence>
<dbReference type="EMBL" id="JAEMNX010000050">
    <property type="protein sequence ID" value="MBJ7540052.1"/>
    <property type="molecule type" value="Genomic_DNA"/>
</dbReference>
<evidence type="ECO:0000313" key="2">
    <source>
        <dbReference type="Proteomes" id="UP000628710"/>
    </source>
</evidence>
<organism evidence="1 2">
    <name type="scientific">Marinomonas transparens</name>
    <dbReference type="NCBI Taxonomy" id="2795388"/>
    <lineage>
        <taxon>Bacteria</taxon>
        <taxon>Pseudomonadati</taxon>
        <taxon>Pseudomonadota</taxon>
        <taxon>Gammaproteobacteria</taxon>
        <taxon>Oceanospirillales</taxon>
        <taxon>Oceanospirillaceae</taxon>
        <taxon>Marinomonas</taxon>
    </lineage>
</organism>
<reference evidence="1" key="1">
    <citation type="submission" date="2020-12" db="EMBL/GenBank/DDBJ databases">
        <title>Marinomonas arctica sp. nov., a psychrotolerant bacterium isolated from the Arctic.</title>
        <authorList>
            <person name="Zhang Y."/>
        </authorList>
    </citation>
    <scope>NUCLEOTIDE SEQUENCE</scope>
    <source>
        <strain evidence="1">C1424</strain>
    </source>
</reference>
<name>A0A934N3U7_9GAMM</name>
<dbReference type="RefSeq" id="WP_199470445.1">
    <property type="nucleotide sequence ID" value="NZ_JAEMNX010000050.1"/>
</dbReference>
<accession>A0A934N3U7</accession>
<gene>
    <name evidence="1" type="ORF">I8J31_20500</name>
</gene>
<keyword evidence="2" id="KW-1185">Reference proteome</keyword>
<proteinExistence type="predicted"/>
<dbReference type="AlphaFoldDB" id="A0A934N3U7"/>
<comment type="caution">
    <text evidence="1">The sequence shown here is derived from an EMBL/GenBank/DDBJ whole genome shotgun (WGS) entry which is preliminary data.</text>
</comment>